<protein>
    <submittedName>
        <fullName evidence="3">Guanine nucleotide exchange factor for Ras-like small GTPases</fullName>
    </submittedName>
</protein>
<sequence length="834" mass="92795">MRGKLNLVPVMVDDMRGQPSSDGVQCATRRRSSRHPTRAEEQERKDAEGTRVRHRCTTARLFRARRRGENTDNTEQDQVDSASVRSGASDKTFDSTMTAKPKDRFQACTSRHVPRAGSKSALDLVRPHAIHSQLSAAAVATAAAEEAWSVTTTSHVHPQGPQRTTPTVGRALGQPKGIRRLVSNRDCVQAQISTAPPVCVCDTCLFRDSGSPSQPLQKVAPSPPHPDYVLGVVGTKGRDRNPRLSTRIPGSRPEESRIVAASADGPTSPIDADELLDVSEPVSDNWLLPRASQAPCLAVCYDACDQRSYDQAKQIIAGVEKSFGSSFITLFVAASPTRSTPPPLAQSFLHPRLQTRQPPRIQIRTKRLVIIHGQEVERSYMSPLCVLLSHPEPLKTPEPCRTTLQLELELNLLATWSRHGYPMVQTPERKAPVRHIIEKAGEEKGSRRSIGEESVLAYGFPRFPLVSRLSCGKKGTGKEIEVVQIPTPKPSEEVRQIPPCNSRLTVHHPRLRQKAACSIVYALATVEQLIDKLFFCGVSEDVSIFPDLSVVHYLARVAQLPKRLKELEQSPVDPLLAGFIVALLQNWIEDYPNDFASPGAPSALAAVVRTACENTHLMTMLFSWAYSETPSRMNTSLTWTLTEFNFSQADGFPLFDPSYSSRRFASSIGRGLSPDARRGRVPALKRSKASPRVARIQLSIDRRGDHAPRDRVVLEDQARDWVRRGVKEDKLGKPKSIVEMNAFFDRYASGSCRLFSLDRAQERVRLVTHLCEVAQSLRAMNNYSSLRAFHVGINCVCETGDVVQSQVDVNVWRKYQSREKRFESTRTIYCTGWQ</sequence>
<dbReference type="InterPro" id="IPR023578">
    <property type="entry name" value="Ras_GEF_dom_sf"/>
</dbReference>
<proteinExistence type="predicted"/>
<name>A0A8H7IEB7_9AGAM</name>
<reference evidence="3" key="1">
    <citation type="submission" date="2020-09" db="EMBL/GenBank/DDBJ databases">
        <title>Comparative genome analyses of four rice-infecting Rhizoctonia solani isolates reveal extensive enrichment of homogalacturonan modification genes.</title>
        <authorList>
            <person name="Lee D.-Y."/>
            <person name="Jeon J."/>
            <person name="Kim K.-T."/>
            <person name="Cheong K."/>
            <person name="Song H."/>
            <person name="Choi G."/>
            <person name="Ko J."/>
            <person name="Opiyo S.O."/>
            <person name="Zuo S."/>
            <person name="Madhav S."/>
            <person name="Lee Y.-H."/>
            <person name="Wang G.-L."/>
        </authorList>
    </citation>
    <scope>NUCLEOTIDE SEQUENCE</scope>
    <source>
        <strain evidence="3">AG1-IA B2</strain>
    </source>
</reference>
<comment type="caution">
    <text evidence="3">The sequence shown here is derived from an EMBL/GenBank/DDBJ whole genome shotgun (WGS) entry which is preliminary data.</text>
</comment>
<feature type="domain" description="Ras-GEF" evidence="2">
    <location>
        <begin position="735"/>
        <end position="795"/>
    </location>
</feature>
<evidence type="ECO:0000256" key="1">
    <source>
        <dbReference type="SAM" id="MobiDB-lite"/>
    </source>
</evidence>
<dbReference type="Pfam" id="PF00617">
    <property type="entry name" value="RasGEF"/>
    <property type="match status" value="1"/>
</dbReference>
<feature type="region of interest" description="Disordered" evidence="1">
    <location>
        <begin position="152"/>
        <end position="171"/>
    </location>
</feature>
<dbReference type="InterPro" id="IPR036964">
    <property type="entry name" value="RASGEF_cat_dom_sf"/>
</dbReference>
<dbReference type="GO" id="GO:0007264">
    <property type="term" value="P:small GTPase-mediated signal transduction"/>
    <property type="evidence" value="ECO:0007669"/>
    <property type="project" value="InterPro"/>
</dbReference>
<dbReference type="AlphaFoldDB" id="A0A8H7IEB7"/>
<organism evidence="3 4">
    <name type="scientific">Rhizoctonia solani</name>
    <dbReference type="NCBI Taxonomy" id="456999"/>
    <lineage>
        <taxon>Eukaryota</taxon>
        <taxon>Fungi</taxon>
        <taxon>Dikarya</taxon>
        <taxon>Basidiomycota</taxon>
        <taxon>Agaricomycotina</taxon>
        <taxon>Agaricomycetes</taxon>
        <taxon>Cantharellales</taxon>
        <taxon>Ceratobasidiaceae</taxon>
        <taxon>Rhizoctonia</taxon>
    </lineage>
</organism>
<evidence type="ECO:0000313" key="4">
    <source>
        <dbReference type="Proteomes" id="UP000614334"/>
    </source>
</evidence>
<accession>A0A8H7IEB7</accession>
<feature type="compositionally biased region" description="Basic and acidic residues" evidence="1">
    <location>
        <begin position="37"/>
        <end position="51"/>
    </location>
</feature>
<feature type="compositionally biased region" description="Basic residues" evidence="1">
    <location>
        <begin position="52"/>
        <end position="66"/>
    </location>
</feature>
<feature type="region of interest" description="Disordered" evidence="1">
    <location>
        <begin position="234"/>
        <end position="256"/>
    </location>
</feature>
<gene>
    <name evidence="3" type="ORF">RHS01_04327</name>
</gene>
<dbReference type="Proteomes" id="UP000614334">
    <property type="component" value="Unassembled WGS sequence"/>
</dbReference>
<dbReference type="SUPFAM" id="SSF48366">
    <property type="entry name" value="Ras GEF"/>
    <property type="match status" value="1"/>
</dbReference>
<dbReference type="EMBL" id="JACYCF010000006">
    <property type="protein sequence ID" value="KAF8756382.1"/>
    <property type="molecule type" value="Genomic_DNA"/>
</dbReference>
<dbReference type="GO" id="GO:0005085">
    <property type="term" value="F:guanyl-nucleotide exchange factor activity"/>
    <property type="evidence" value="ECO:0007669"/>
    <property type="project" value="InterPro"/>
</dbReference>
<feature type="region of interest" description="Disordered" evidence="1">
    <location>
        <begin position="1"/>
        <end position="102"/>
    </location>
</feature>
<dbReference type="InterPro" id="IPR001895">
    <property type="entry name" value="RASGEF_cat_dom"/>
</dbReference>
<dbReference type="Gene3D" id="1.10.840.10">
    <property type="entry name" value="Ras guanine-nucleotide exchange factors catalytic domain"/>
    <property type="match status" value="1"/>
</dbReference>
<evidence type="ECO:0000259" key="2">
    <source>
        <dbReference type="Pfam" id="PF00617"/>
    </source>
</evidence>
<evidence type="ECO:0000313" key="3">
    <source>
        <dbReference type="EMBL" id="KAF8756382.1"/>
    </source>
</evidence>